<evidence type="ECO:0000313" key="3">
    <source>
        <dbReference type="Proteomes" id="UP000823749"/>
    </source>
</evidence>
<sequence>MGNAQSPSSDPHFVSATRAFTQKELEDLKALFVSLAAQSHSNAQYVSPSVFKAYFGIHGPLGDRIFDVITRNRNDERLTFEDLVIAKGTYEKGTKDEIEEFSYQLLDVTRDGIFGRSDVEAVLMVMLDEILGSELGSNPRQEIVSIFLNAANFSESREGCAESSMSFEDFRKWCAVLPSIRKYLGSLLSPSGPGFVSNVYNAGVLYAGRPCSQVPQLLEQSMDSNLLLLKKEYAWHIGGALSQEELDEWKLLYHSALNGQSFNTFMGSISNDDGPTVLIIKDKEGYVYGGYASQPWERHADFYGDMKSFLFQLYPRASIFRPTGANNNLQWVSFWSLRFTTYEARCAVNFSSASIPNGIGFGGQANHFGLFLSANFDQGHTFASTTFGSPCLSRTSQICPEVIECWGVVPKGAQHERLDTTKGTVLERFKEDRHMLNMVGLANSSE</sequence>
<dbReference type="InterPro" id="IPR011992">
    <property type="entry name" value="EF-hand-dom_pair"/>
</dbReference>
<name>A0AAV6KUX5_9ERIC</name>
<evidence type="ECO:0000259" key="1">
    <source>
        <dbReference type="PROSITE" id="PS51886"/>
    </source>
</evidence>
<dbReference type="AlphaFoldDB" id="A0AAV6KUX5"/>
<reference evidence="2" key="1">
    <citation type="submission" date="2020-08" db="EMBL/GenBank/DDBJ databases">
        <title>Plant Genome Project.</title>
        <authorList>
            <person name="Zhang R.-G."/>
        </authorList>
    </citation>
    <scope>NUCLEOTIDE SEQUENCE</scope>
    <source>
        <strain evidence="2">WSP0</strain>
        <tissue evidence="2">Leaf</tissue>
    </source>
</reference>
<dbReference type="PROSITE" id="PS51886">
    <property type="entry name" value="TLDC"/>
    <property type="match status" value="1"/>
</dbReference>
<organism evidence="2 3">
    <name type="scientific">Rhododendron griersonianum</name>
    <dbReference type="NCBI Taxonomy" id="479676"/>
    <lineage>
        <taxon>Eukaryota</taxon>
        <taxon>Viridiplantae</taxon>
        <taxon>Streptophyta</taxon>
        <taxon>Embryophyta</taxon>
        <taxon>Tracheophyta</taxon>
        <taxon>Spermatophyta</taxon>
        <taxon>Magnoliopsida</taxon>
        <taxon>eudicotyledons</taxon>
        <taxon>Gunneridae</taxon>
        <taxon>Pentapetalae</taxon>
        <taxon>asterids</taxon>
        <taxon>Ericales</taxon>
        <taxon>Ericaceae</taxon>
        <taxon>Ericoideae</taxon>
        <taxon>Rhodoreae</taxon>
        <taxon>Rhododendron</taxon>
    </lineage>
</organism>
<keyword evidence="3" id="KW-1185">Reference proteome</keyword>
<dbReference type="Proteomes" id="UP000823749">
    <property type="component" value="Chromosome 3"/>
</dbReference>
<protein>
    <recommendedName>
        <fullName evidence="1">TLDc domain-containing protein</fullName>
    </recommendedName>
</protein>
<dbReference type="EMBL" id="JACTNZ010000003">
    <property type="protein sequence ID" value="KAG5556477.1"/>
    <property type="molecule type" value="Genomic_DNA"/>
</dbReference>
<dbReference type="SMART" id="SM00584">
    <property type="entry name" value="TLDc"/>
    <property type="match status" value="1"/>
</dbReference>
<accession>A0AAV6KUX5</accession>
<comment type="caution">
    <text evidence="2">The sequence shown here is derived from an EMBL/GenBank/DDBJ whole genome shotgun (WGS) entry which is preliminary data.</text>
</comment>
<dbReference type="Gene3D" id="1.10.238.10">
    <property type="entry name" value="EF-hand"/>
    <property type="match status" value="1"/>
</dbReference>
<dbReference type="PANTHER" id="PTHR23354:SF95">
    <property type="entry name" value="CALCIUM-BINDING EF-HAND FAMILY PROTEIN-RELATED"/>
    <property type="match status" value="1"/>
</dbReference>
<dbReference type="Pfam" id="PF07534">
    <property type="entry name" value="TLD"/>
    <property type="match status" value="1"/>
</dbReference>
<dbReference type="PANTHER" id="PTHR23354">
    <property type="entry name" value="NUCLEOLAR PROTEIN 7/ESTROGEN RECEPTOR COACTIVATOR-RELATED"/>
    <property type="match status" value="1"/>
</dbReference>
<proteinExistence type="predicted"/>
<feature type="domain" description="TLDc" evidence="1">
    <location>
        <begin position="227"/>
        <end position="409"/>
    </location>
</feature>
<evidence type="ECO:0000313" key="2">
    <source>
        <dbReference type="EMBL" id="KAG5556477.1"/>
    </source>
</evidence>
<dbReference type="InterPro" id="IPR006571">
    <property type="entry name" value="TLDc_dom"/>
</dbReference>
<gene>
    <name evidence="2" type="ORF">RHGRI_006923</name>
</gene>
<dbReference type="SUPFAM" id="SSF47473">
    <property type="entry name" value="EF-hand"/>
    <property type="match status" value="1"/>
</dbReference>